<sequence length="128" mass="14972">FEITFNLEIKDLYTRLNGNVLIFRQGLRLEELNKMINNELHLQYTVPYKIISLKGKKLTPDSKKIYLLAKNLSHKKKDHFLLKDLLSKTTSSSDFNDFDSIDAIYELVHNNILIPVNVDDSRKKILTH</sequence>
<evidence type="ECO:0000313" key="1">
    <source>
        <dbReference type="EMBL" id="GAI85633.1"/>
    </source>
</evidence>
<dbReference type="AlphaFoldDB" id="X1RY99"/>
<protein>
    <submittedName>
        <fullName evidence="1">Uncharacterized protein</fullName>
    </submittedName>
</protein>
<reference evidence="1" key="1">
    <citation type="journal article" date="2014" name="Front. Microbiol.">
        <title>High frequency of phylogenetically diverse reductive dehalogenase-homologous genes in deep subseafloor sedimentary metagenomes.</title>
        <authorList>
            <person name="Kawai M."/>
            <person name="Futagami T."/>
            <person name="Toyoda A."/>
            <person name="Takaki Y."/>
            <person name="Nishi S."/>
            <person name="Hori S."/>
            <person name="Arai W."/>
            <person name="Tsubouchi T."/>
            <person name="Morono Y."/>
            <person name="Uchiyama I."/>
            <person name="Ito T."/>
            <person name="Fujiyama A."/>
            <person name="Inagaki F."/>
            <person name="Takami H."/>
        </authorList>
    </citation>
    <scope>NUCLEOTIDE SEQUENCE</scope>
    <source>
        <strain evidence="1">Expedition CK06-06</strain>
    </source>
</reference>
<feature type="non-terminal residue" evidence="1">
    <location>
        <position position="1"/>
    </location>
</feature>
<name>X1RY99_9ZZZZ</name>
<comment type="caution">
    <text evidence="1">The sequence shown here is derived from an EMBL/GenBank/DDBJ whole genome shotgun (WGS) entry which is preliminary data.</text>
</comment>
<accession>X1RY99</accession>
<gene>
    <name evidence="1" type="ORF">S12H4_15045</name>
</gene>
<dbReference type="EMBL" id="BARW01007199">
    <property type="protein sequence ID" value="GAI85633.1"/>
    <property type="molecule type" value="Genomic_DNA"/>
</dbReference>
<organism evidence="1">
    <name type="scientific">marine sediment metagenome</name>
    <dbReference type="NCBI Taxonomy" id="412755"/>
    <lineage>
        <taxon>unclassified sequences</taxon>
        <taxon>metagenomes</taxon>
        <taxon>ecological metagenomes</taxon>
    </lineage>
</organism>
<proteinExistence type="predicted"/>